<evidence type="ECO:0000313" key="1">
    <source>
        <dbReference type="EMBL" id="TLG72051.1"/>
    </source>
</evidence>
<reference evidence="1 2" key="1">
    <citation type="submission" date="2019-05" db="EMBL/GenBank/DDBJ databases">
        <title>Culicoidintestinum kansasii gen. nov., sp. nov. from the gastrointestinal tract of the biting midge, Culicoides sonorensis.</title>
        <authorList>
            <person name="Neupane S."/>
            <person name="Ghosh A."/>
            <person name="Gunther S."/>
            <person name="Martin K."/>
            <person name="Zurek L."/>
        </authorList>
    </citation>
    <scope>NUCLEOTIDE SEQUENCE [LARGE SCALE GENOMIC DNA]</scope>
    <source>
        <strain evidence="1 2">CS-1</strain>
    </source>
</reference>
<name>A0A5R8Q8M3_9FIRM</name>
<comment type="caution">
    <text evidence="1">The sequence shown here is derived from an EMBL/GenBank/DDBJ whole genome shotgun (WGS) entry which is preliminary data.</text>
</comment>
<protein>
    <recommendedName>
        <fullName evidence="3">DUF3168 domain-containing protein</fullName>
    </recommendedName>
</protein>
<dbReference type="InParanoid" id="A0A5R8Q8M3"/>
<dbReference type="RefSeq" id="WP_138191743.1">
    <property type="nucleotide sequence ID" value="NZ_VBWP01000009.1"/>
</dbReference>
<keyword evidence="2" id="KW-1185">Reference proteome</keyword>
<proteinExistence type="predicted"/>
<dbReference type="EMBL" id="VBWP01000009">
    <property type="protein sequence ID" value="TLG72051.1"/>
    <property type="molecule type" value="Genomic_DNA"/>
</dbReference>
<gene>
    <name evidence="1" type="ORF">FEZ08_09465</name>
</gene>
<evidence type="ECO:0008006" key="3">
    <source>
        <dbReference type="Google" id="ProtNLM"/>
    </source>
</evidence>
<dbReference type="AlphaFoldDB" id="A0A5R8Q8M3"/>
<dbReference type="Proteomes" id="UP000306912">
    <property type="component" value="Unassembled WGS sequence"/>
</dbReference>
<sequence>MSKFQIANDVLYSLLNTNKCGVYYKQADANVYPRIVYHQIFNNRYSASNEEYITSFTFQVSLFMQTMDFELLSDVMGSLKSDVVFINSDWLEGATESKEIYHMKLEVEVLV</sequence>
<accession>A0A5R8Q8M3</accession>
<evidence type="ECO:0000313" key="2">
    <source>
        <dbReference type="Proteomes" id="UP000306912"/>
    </source>
</evidence>
<organism evidence="1 2">
    <name type="scientific">Culicoidibacter larvae</name>
    <dbReference type="NCBI Taxonomy" id="2579976"/>
    <lineage>
        <taxon>Bacteria</taxon>
        <taxon>Bacillati</taxon>
        <taxon>Bacillota</taxon>
        <taxon>Culicoidibacteria</taxon>
        <taxon>Culicoidibacterales</taxon>
        <taxon>Culicoidibacteraceae</taxon>
        <taxon>Culicoidibacter</taxon>
    </lineage>
</organism>